<keyword evidence="3 5" id="KW-1133">Transmembrane helix</keyword>
<dbReference type="PATRIC" id="fig|1265818.5.peg.2680"/>
<dbReference type="InterPro" id="IPR001807">
    <property type="entry name" value="ClC"/>
</dbReference>
<evidence type="ECO:0000256" key="1">
    <source>
        <dbReference type="ARBA" id="ARBA00004141"/>
    </source>
</evidence>
<feature type="transmembrane region" description="Helical" evidence="5">
    <location>
        <begin position="12"/>
        <end position="39"/>
    </location>
</feature>
<dbReference type="EMBL" id="AOCG01000013">
    <property type="protein sequence ID" value="EUJ17459.1"/>
    <property type="molecule type" value="Genomic_DNA"/>
</dbReference>
<proteinExistence type="predicted"/>
<protein>
    <recommendedName>
        <fullName evidence="8">Chloride channel protein</fullName>
    </recommendedName>
</protein>
<dbReference type="SUPFAM" id="SSF81340">
    <property type="entry name" value="Clc chloride channel"/>
    <property type="match status" value="1"/>
</dbReference>
<feature type="transmembrane region" description="Helical" evidence="5">
    <location>
        <begin position="230"/>
        <end position="252"/>
    </location>
</feature>
<keyword evidence="2 5" id="KW-0812">Transmembrane</keyword>
<organism evidence="6 7">
    <name type="scientific">Listeria aquatica FSL S10-1188</name>
    <dbReference type="NCBI Taxonomy" id="1265818"/>
    <lineage>
        <taxon>Bacteria</taxon>
        <taxon>Bacillati</taxon>
        <taxon>Bacillota</taxon>
        <taxon>Bacilli</taxon>
        <taxon>Bacillales</taxon>
        <taxon>Listeriaceae</taxon>
        <taxon>Listeria</taxon>
    </lineage>
</organism>
<dbReference type="InterPro" id="IPR014743">
    <property type="entry name" value="Cl-channel_core"/>
</dbReference>
<feature type="transmembrane region" description="Helical" evidence="5">
    <location>
        <begin position="336"/>
        <end position="354"/>
    </location>
</feature>
<evidence type="ECO:0000313" key="6">
    <source>
        <dbReference type="EMBL" id="EUJ17459.1"/>
    </source>
</evidence>
<feature type="transmembrane region" description="Helical" evidence="5">
    <location>
        <begin position="360"/>
        <end position="377"/>
    </location>
</feature>
<dbReference type="PANTHER" id="PTHR43427:SF12">
    <property type="entry name" value="CHLORIDE TRANSPORTER"/>
    <property type="match status" value="1"/>
</dbReference>
<feature type="transmembrane region" description="Helical" evidence="5">
    <location>
        <begin position="308"/>
        <end position="329"/>
    </location>
</feature>
<evidence type="ECO:0008006" key="8">
    <source>
        <dbReference type="Google" id="ProtNLM"/>
    </source>
</evidence>
<gene>
    <name evidence="6" type="ORF">MAQA_13311</name>
</gene>
<feature type="transmembrane region" description="Helical" evidence="5">
    <location>
        <begin position="384"/>
        <end position="405"/>
    </location>
</feature>
<dbReference type="Gene3D" id="1.10.3080.10">
    <property type="entry name" value="Clc chloride channel"/>
    <property type="match status" value="1"/>
</dbReference>
<sequence>MASISGGNRMKKVSVVLIGYTLVLSAVIGVVAALFLAIVHFSTDFIWEKLPRSLHEPSLYPLIIGIIGGLLVGLIQTKLGAFPYTMHENMAEFRKTGRIEYKNRLWKTILAAWVILSFGASLGPEAALVGMVGAMITWLVEHLRINLASKEELVNLGIGAMMSVIFLAPFNGVVQDIEHKNPVERKLPSWLRYLLSIVASFCALASFVLVKHLLPLPESIFGIRLSDHSIWNWQNLIFALPVIILGVCFAFYFNGLETLVKRGLRFVQNKWVLALIGGISIGLLGMVSSYFLFSGEHQLIEMSSEVTTYSWLFLLLIALGKPLLAAICVNTGWKGGLIFPAIFASSVMGYVVTWPLDGHIGFLLTIFVAASCSRIVGSPLLTSSILLFVFPLQFFPFILLTSFLVSPKRVRELLHKETKS</sequence>
<dbReference type="CDD" id="cd00400">
    <property type="entry name" value="Voltage_gated_ClC"/>
    <property type="match status" value="1"/>
</dbReference>
<feature type="transmembrane region" description="Helical" evidence="5">
    <location>
        <begin position="272"/>
        <end position="293"/>
    </location>
</feature>
<keyword evidence="4 5" id="KW-0472">Membrane</keyword>
<evidence type="ECO:0000256" key="4">
    <source>
        <dbReference type="ARBA" id="ARBA00023136"/>
    </source>
</evidence>
<evidence type="ECO:0000256" key="3">
    <source>
        <dbReference type="ARBA" id="ARBA00022989"/>
    </source>
</evidence>
<dbReference type="InterPro" id="IPR050368">
    <property type="entry name" value="ClC-type_chloride_channel"/>
</dbReference>
<evidence type="ECO:0000313" key="7">
    <source>
        <dbReference type="Proteomes" id="UP000019246"/>
    </source>
</evidence>
<dbReference type="Proteomes" id="UP000019246">
    <property type="component" value="Unassembled WGS sequence"/>
</dbReference>
<dbReference type="GO" id="GO:0015108">
    <property type="term" value="F:chloride transmembrane transporter activity"/>
    <property type="evidence" value="ECO:0007669"/>
    <property type="project" value="InterPro"/>
</dbReference>
<feature type="transmembrane region" description="Helical" evidence="5">
    <location>
        <begin position="105"/>
        <end position="133"/>
    </location>
</feature>
<evidence type="ECO:0000256" key="2">
    <source>
        <dbReference type="ARBA" id="ARBA00022692"/>
    </source>
</evidence>
<dbReference type="AlphaFoldDB" id="W7AQL0"/>
<dbReference type="PANTHER" id="PTHR43427">
    <property type="entry name" value="CHLORIDE CHANNEL PROTEIN CLC-E"/>
    <property type="match status" value="1"/>
</dbReference>
<reference evidence="6 7" key="1">
    <citation type="journal article" date="2014" name="Int. J. Syst. Evol. Microbiol.">
        <title>Listeria floridensis sp. nov., Listeria aquatica sp. nov., Listeria cornellensis sp. nov., Listeria riparia sp. nov. and Listeria grandensis sp. nov., from agricultural and natural environments.</title>
        <authorList>
            <person name="den Bakker H.C."/>
            <person name="Warchocki S."/>
            <person name="Wright E.M."/>
            <person name="Allred A.F."/>
            <person name="Ahlstrom C."/>
            <person name="Manuel C.S."/>
            <person name="Stasiewicz M.J."/>
            <person name="Burrell A."/>
            <person name="Roof S."/>
            <person name="Strawn L."/>
            <person name="Fortes E.D."/>
            <person name="Nightingale K.K."/>
            <person name="Kephart D."/>
            <person name="Wiedmann M."/>
        </authorList>
    </citation>
    <scope>NUCLEOTIDE SEQUENCE [LARGE SCALE GENOMIC DNA]</scope>
    <source>
        <strain evidence="6 7">FSL S10-1188</strain>
    </source>
</reference>
<comment type="subcellular location">
    <subcellularLocation>
        <location evidence="1">Membrane</location>
        <topology evidence="1">Multi-pass membrane protein</topology>
    </subcellularLocation>
</comment>
<name>W7AQL0_9LIST</name>
<dbReference type="GO" id="GO:0016020">
    <property type="term" value="C:membrane"/>
    <property type="evidence" value="ECO:0007669"/>
    <property type="project" value="UniProtKB-SubCell"/>
</dbReference>
<evidence type="ECO:0000256" key="5">
    <source>
        <dbReference type="SAM" id="Phobius"/>
    </source>
</evidence>
<feature type="transmembrane region" description="Helical" evidence="5">
    <location>
        <begin position="190"/>
        <end position="210"/>
    </location>
</feature>
<comment type="caution">
    <text evidence="6">The sequence shown here is derived from an EMBL/GenBank/DDBJ whole genome shotgun (WGS) entry which is preliminary data.</text>
</comment>
<dbReference type="STRING" id="1265818.MAQA_13311"/>
<feature type="transmembrane region" description="Helical" evidence="5">
    <location>
        <begin position="153"/>
        <end position="170"/>
    </location>
</feature>
<feature type="transmembrane region" description="Helical" evidence="5">
    <location>
        <begin position="59"/>
        <end position="84"/>
    </location>
</feature>
<dbReference type="Pfam" id="PF00654">
    <property type="entry name" value="Voltage_CLC"/>
    <property type="match status" value="1"/>
</dbReference>
<accession>W7AQL0</accession>
<keyword evidence="7" id="KW-1185">Reference proteome</keyword>